<dbReference type="Gene3D" id="3.90.180.10">
    <property type="entry name" value="Medium-chain alcohol dehydrogenases, catalytic domain"/>
    <property type="match status" value="1"/>
</dbReference>
<dbReference type="InterPro" id="IPR013149">
    <property type="entry name" value="ADH-like_C"/>
</dbReference>
<dbReference type="InterPro" id="IPR052711">
    <property type="entry name" value="Zinc_ADH-like"/>
</dbReference>
<accession>A0A1H5HRA2</accession>
<dbReference type="InterPro" id="IPR011032">
    <property type="entry name" value="GroES-like_sf"/>
</dbReference>
<dbReference type="InterPro" id="IPR013154">
    <property type="entry name" value="ADH-like_N"/>
</dbReference>
<protein>
    <submittedName>
        <fullName evidence="2">NADPH:quinone reductase</fullName>
    </submittedName>
</protein>
<dbReference type="GO" id="GO:0016491">
    <property type="term" value="F:oxidoreductase activity"/>
    <property type="evidence" value="ECO:0007669"/>
    <property type="project" value="InterPro"/>
</dbReference>
<dbReference type="AlphaFoldDB" id="A0A1H5HRA2"/>
<dbReference type="SUPFAM" id="SSF51735">
    <property type="entry name" value="NAD(P)-binding Rossmann-fold domains"/>
    <property type="match status" value="1"/>
</dbReference>
<feature type="domain" description="Enoyl reductase (ER)" evidence="1">
    <location>
        <begin position="10"/>
        <end position="333"/>
    </location>
</feature>
<dbReference type="Gene3D" id="3.40.50.720">
    <property type="entry name" value="NAD(P)-binding Rossmann-like Domain"/>
    <property type="match status" value="1"/>
</dbReference>
<dbReference type="CDD" id="cd08276">
    <property type="entry name" value="MDR7"/>
    <property type="match status" value="1"/>
</dbReference>
<proteinExistence type="predicted"/>
<sequence length="336" mass="36090">MRAWTLDNFGLENLNLHEIPTPEPATGELLIKVSAVSLNYRDKALVDGIYAPEKMPKGLIPVADSAGVVAAVGAGVTKYKVGDRVTSHFYSTWHDGPWLNEYADFQTGGPINGGLAEYQILGEDNVVPTPLDMSDVEASTLPIAALTPWFVLQEYRKVKPGDTVLIQGTGGVSIFAIQLASALGARVIVTSSSDEKLLRARELGATDTINYRTTPDLAAAVLEMTDGQGVDVVLDVVGGDGVRDSVRATKGNGLVAVIGFLQGQSTTLDLMDVIWHQAQIQGIAVGHLRAFRELVTFLDEHTIHPVIDTVYPFEEAHAAYEQLARGAFGKIVIEVN</sequence>
<dbReference type="PANTHER" id="PTHR45033">
    <property type="match status" value="1"/>
</dbReference>
<dbReference type="Pfam" id="PF00107">
    <property type="entry name" value="ADH_zinc_N"/>
    <property type="match status" value="1"/>
</dbReference>
<evidence type="ECO:0000259" key="1">
    <source>
        <dbReference type="SMART" id="SM00829"/>
    </source>
</evidence>
<dbReference type="PANTHER" id="PTHR45033:SF2">
    <property type="entry name" value="ZINC-TYPE ALCOHOL DEHYDROGENASE-LIKE PROTEIN C1773.06C"/>
    <property type="match status" value="1"/>
</dbReference>
<dbReference type="Pfam" id="PF08240">
    <property type="entry name" value="ADH_N"/>
    <property type="match status" value="1"/>
</dbReference>
<evidence type="ECO:0000313" key="3">
    <source>
        <dbReference type="Proteomes" id="UP000182725"/>
    </source>
</evidence>
<name>A0A1H5HRA2_9MICC</name>
<dbReference type="SUPFAM" id="SSF50129">
    <property type="entry name" value="GroES-like"/>
    <property type="match status" value="1"/>
</dbReference>
<dbReference type="RefSeq" id="WP_074710885.1">
    <property type="nucleotide sequence ID" value="NZ_FNTV01000001.1"/>
</dbReference>
<evidence type="ECO:0000313" key="2">
    <source>
        <dbReference type="EMBL" id="SEE30330.1"/>
    </source>
</evidence>
<dbReference type="SMART" id="SM00829">
    <property type="entry name" value="PKS_ER"/>
    <property type="match status" value="1"/>
</dbReference>
<organism evidence="2 3">
    <name type="scientific">Arthrobacter alpinus</name>
    <dbReference type="NCBI Taxonomy" id="656366"/>
    <lineage>
        <taxon>Bacteria</taxon>
        <taxon>Bacillati</taxon>
        <taxon>Actinomycetota</taxon>
        <taxon>Actinomycetes</taxon>
        <taxon>Micrococcales</taxon>
        <taxon>Micrococcaceae</taxon>
        <taxon>Arthrobacter</taxon>
    </lineage>
</organism>
<dbReference type="Proteomes" id="UP000182725">
    <property type="component" value="Unassembled WGS sequence"/>
</dbReference>
<dbReference type="InterPro" id="IPR020843">
    <property type="entry name" value="ER"/>
</dbReference>
<gene>
    <name evidence="2" type="ORF">SAMN04489740_1083</name>
</gene>
<reference evidence="2 3" key="1">
    <citation type="submission" date="2016-10" db="EMBL/GenBank/DDBJ databases">
        <authorList>
            <person name="de Groot N.N."/>
        </authorList>
    </citation>
    <scope>NUCLEOTIDE SEQUENCE [LARGE SCALE GENOMIC DNA]</scope>
    <source>
        <strain evidence="2 3">DSM 22274</strain>
    </source>
</reference>
<dbReference type="InterPro" id="IPR036291">
    <property type="entry name" value="NAD(P)-bd_dom_sf"/>
</dbReference>
<dbReference type="EMBL" id="FNTV01000001">
    <property type="protein sequence ID" value="SEE30330.1"/>
    <property type="molecule type" value="Genomic_DNA"/>
</dbReference>